<dbReference type="Gene3D" id="3.20.20.300">
    <property type="entry name" value="Glycoside hydrolase, family 3, N-terminal domain"/>
    <property type="match status" value="1"/>
</dbReference>
<dbReference type="InterPro" id="IPR036962">
    <property type="entry name" value="Glyco_hydro_3_N_sf"/>
</dbReference>
<dbReference type="Pfam" id="PF00933">
    <property type="entry name" value="Glyco_hydro_3"/>
    <property type="match status" value="1"/>
</dbReference>
<gene>
    <name evidence="9" type="ORF">SCA03_02960</name>
</gene>
<dbReference type="Gene3D" id="3.40.50.1700">
    <property type="entry name" value="Glycoside hydrolase family 3 C-terminal domain"/>
    <property type="match status" value="1"/>
</dbReference>
<comment type="catalytic activity">
    <reaction evidence="1">
        <text>Hydrolysis of terminal, non-reducing beta-D-glucosyl residues with release of beta-D-glucose.</text>
        <dbReference type="EC" id="3.2.1.21"/>
    </reaction>
</comment>
<keyword evidence="4" id="KW-0732">Signal</keyword>
<dbReference type="InterPro" id="IPR001764">
    <property type="entry name" value="Glyco_hydro_3_N"/>
</dbReference>
<feature type="domain" description="Glycoside hydrolase family 3 N-terminal" evidence="7">
    <location>
        <begin position="29"/>
        <end position="382"/>
    </location>
</feature>
<dbReference type="PANTHER" id="PTHR30620:SF16">
    <property type="entry name" value="LYSOSOMAL BETA GLUCOSIDASE"/>
    <property type="match status" value="1"/>
</dbReference>
<dbReference type="Pfam" id="PF01915">
    <property type="entry name" value="Glyco_hydro_3_C"/>
    <property type="match status" value="1"/>
</dbReference>
<dbReference type="AlphaFoldDB" id="A0A4Y3QR16"/>
<evidence type="ECO:0000256" key="6">
    <source>
        <dbReference type="ARBA" id="ARBA00023295"/>
    </source>
</evidence>
<dbReference type="InterPro" id="IPR051915">
    <property type="entry name" value="Cellulose_Degrad_GH3"/>
</dbReference>
<protein>
    <recommendedName>
        <fullName evidence="3">beta-glucosidase</fullName>
        <ecNumber evidence="3">3.2.1.21</ecNumber>
    </recommendedName>
</protein>
<dbReference type="PANTHER" id="PTHR30620">
    <property type="entry name" value="PERIPLASMIC BETA-GLUCOSIDASE-RELATED"/>
    <property type="match status" value="1"/>
</dbReference>
<dbReference type="EMBL" id="BJMM01000002">
    <property type="protein sequence ID" value="GEB47745.1"/>
    <property type="molecule type" value="Genomic_DNA"/>
</dbReference>
<evidence type="ECO:0000256" key="1">
    <source>
        <dbReference type="ARBA" id="ARBA00000448"/>
    </source>
</evidence>
<dbReference type="Proteomes" id="UP000319210">
    <property type="component" value="Unassembled WGS sequence"/>
</dbReference>
<comment type="similarity">
    <text evidence="2">Belongs to the glycosyl hydrolase 3 family.</text>
</comment>
<dbReference type="PRINTS" id="PR00133">
    <property type="entry name" value="GLHYDRLASE3"/>
</dbReference>
<dbReference type="InterPro" id="IPR017853">
    <property type="entry name" value="GH"/>
</dbReference>
<dbReference type="OrthoDB" id="9803863at2"/>
<evidence type="ECO:0000256" key="3">
    <source>
        <dbReference type="ARBA" id="ARBA00012744"/>
    </source>
</evidence>
<evidence type="ECO:0000256" key="5">
    <source>
        <dbReference type="ARBA" id="ARBA00022801"/>
    </source>
</evidence>
<dbReference type="GO" id="GO:0008422">
    <property type="term" value="F:beta-glucosidase activity"/>
    <property type="evidence" value="ECO:0007669"/>
    <property type="project" value="UniProtKB-EC"/>
</dbReference>
<keyword evidence="6" id="KW-0326">Glycosidase</keyword>
<dbReference type="GO" id="GO:0009251">
    <property type="term" value="P:glucan catabolic process"/>
    <property type="evidence" value="ECO:0007669"/>
    <property type="project" value="TreeGrafter"/>
</dbReference>
<dbReference type="SUPFAM" id="SSF51445">
    <property type="entry name" value="(Trans)glycosidases"/>
    <property type="match status" value="1"/>
</dbReference>
<sequence>MHDHQRPAYLDPERPVEERVTDLLGRMTLREKAGQLFHTANTLGPGGTLLTTPDEANGVRTAEELVLERGLTHFNILGGDDPQEIAHWHNEIQELAASTRLGIPVTVSTDPRHGMFSTPAAGQAIERLSRWPEHTGIGAIGDPALAEAYGDVVRREYLALGIRVALGPMADLFTDPRWSRGYGTFGEDPVTVSAMTAAFIRGLRGPGEGLGPSSVAAMVKHFPGGGPQLGGEDAHDPRHREQVYPGGLARLHQLPFDAAFRAGATQVMTYYGMPVGVPGWEEVGFAFNRPVVTDLLRGHHRFDGIVCTDWNVVESTMLEGDVFDAHGYGLEHLSPAERLARALDAGVDQFGGDDCTGLVLDLVDAGRITEARIDLSVRRLLREKFRLGLFENRRVDAAAAATSVGTEPLRRAGREAQRRSLTLLKNAELPASVRGKGPLLPLREGTRVYTEGLAAEALAGYAEPAAAPEDAEVALLRLHAPYQNRGGTLDEWFHGGDLRFPAETEEHVRAVAAVVPTVVLVYLERPAVLTAVAGSAHALVGDYGAEDDALLDVVFGRSAPRGRLPFDLPSSMQAVEDSREDVPFDTAAPLYRCGHGLAYAPESASAR</sequence>
<dbReference type="RefSeq" id="WP_030878183.1">
    <property type="nucleotide sequence ID" value="NZ_BJMM01000002.1"/>
</dbReference>
<proteinExistence type="inferred from homology"/>
<evidence type="ECO:0000313" key="9">
    <source>
        <dbReference type="EMBL" id="GEB47745.1"/>
    </source>
</evidence>
<feature type="domain" description="Glycoside hydrolase family 3 C-terminal" evidence="8">
    <location>
        <begin position="459"/>
        <end position="599"/>
    </location>
</feature>
<accession>A0A4Y3QR16</accession>
<evidence type="ECO:0000259" key="8">
    <source>
        <dbReference type="Pfam" id="PF01915"/>
    </source>
</evidence>
<reference evidence="9 10" key="1">
    <citation type="submission" date="2019-06" db="EMBL/GenBank/DDBJ databases">
        <title>Whole genome shotgun sequence of Streptomyces cacaoi subsp. cacaoi NBRC 12748.</title>
        <authorList>
            <person name="Hosoyama A."/>
            <person name="Uohara A."/>
            <person name="Ohji S."/>
            <person name="Ichikawa N."/>
        </authorList>
    </citation>
    <scope>NUCLEOTIDE SEQUENCE [LARGE SCALE GENOMIC DNA]</scope>
    <source>
        <strain evidence="9 10">NBRC 12748</strain>
    </source>
</reference>
<dbReference type="EC" id="3.2.1.21" evidence="3"/>
<dbReference type="InterPro" id="IPR036881">
    <property type="entry name" value="Glyco_hydro_3_C_sf"/>
</dbReference>
<evidence type="ECO:0000259" key="7">
    <source>
        <dbReference type="Pfam" id="PF00933"/>
    </source>
</evidence>
<evidence type="ECO:0000256" key="4">
    <source>
        <dbReference type="ARBA" id="ARBA00022729"/>
    </source>
</evidence>
<evidence type="ECO:0000313" key="10">
    <source>
        <dbReference type="Proteomes" id="UP000319210"/>
    </source>
</evidence>
<dbReference type="InterPro" id="IPR002772">
    <property type="entry name" value="Glyco_hydro_3_C"/>
</dbReference>
<keyword evidence="10" id="KW-1185">Reference proteome</keyword>
<comment type="caution">
    <text evidence="9">The sequence shown here is derived from an EMBL/GenBank/DDBJ whole genome shotgun (WGS) entry which is preliminary data.</text>
</comment>
<keyword evidence="5" id="KW-0378">Hydrolase</keyword>
<dbReference type="SUPFAM" id="SSF52279">
    <property type="entry name" value="Beta-D-glucan exohydrolase, C-terminal domain"/>
    <property type="match status" value="1"/>
</dbReference>
<evidence type="ECO:0000256" key="2">
    <source>
        <dbReference type="ARBA" id="ARBA00005336"/>
    </source>
</evidence>
<organism evidence="9 10">
    <name type="scientific">Streptomyces cacaoi</name>
    <dbReference type="NCBI Taxonomy" id="1898"/>
    <lineage>
        <taxon>Bacteria</taxon>
        <taxon>Bacillati</taxon>
        <taxon>Actinomycetota</taxon>
        <taxon>Actinomycetes</taxon>
        <taxon>Kitasatosporales</taxon>
        <taxon>Streptomycetaceae</taxon>
        <taxon>Streptomyces</taxon>
    </lineage>
</organism>
<name>A0A4Y3QR16_STRCI</name>